<keyword evidence="3" id="KW-1185">Reference proteome</keyword>
<evidence type="ECO:0000256" key="1">
    <source>
        <dbReference type="SAM" id="MobiDB-lite"/>
    </source>
</evidence>
<feature type="region of interest" description="Disordered" evidence="1">
    <location>
        <begin position="107"/>
        <end position="132"/>
    </location>
</feature>
<feature type="compositionally biased region" description="Basic and acidic residues" evidence="1">
    <location>
        <begin position="107"/>
        <end position="122"/>
    </location>
</feature>
<sequence>MRFLVSRRPLHNFMHPGTKPCSTVKQFRRTGNPHHCDTSLHQPQLTRRTTASKIILYLTSERSLIRRVLPSCCQLHGSYAPHPARRTDLILSWFITVAPLQHSSRCDKWRLPSPRGPDRADNGSDANSTIPTASRSLMSPLFKDHGDLWLGSLAAWSALMRPSSNPVYIPDYISSTGPSYSS</sequence>
<name>A0A1Y1ZTZ7_9PLEO</name>
<evidence type="ECO:0000313" key="2">
    <source>
        <dbReference type="EMBL" id="ORY13698.1"/>
    </source>
</evidence>
<dbReference type="AlphaFoldDB" id="A0A1Y1ZTZ7"/>
<accession>A0A1Y1ZTZ7</accession>
<protein>
    <submittedName>
        <fullName evidence="2">Uncharacterized protein</fullName>
    </submittedName>
</protein>
<comment type="caution">
    <text evidence="2">The sequence shown here is derived from an EMBL/GenBank/DDBJ whole genome shotgun (WGS) entry which is preliminary data.</text>
</comment>
<dbReference type="Proteomes" id="UP000193144">
    <property type="component" value="Unassembled WGS sequence"/>
</dbReference>
<evidence type="ECO:0000313" key="3">
    <source>
        <dbReference type="Proteomes" id="UP000193144"/>
    </source>
</evidence>
<dbReference type="EMBL" id="MCFA01000039">
    <property type="protein sequence ID" value="ORY13698.1"/>
    <property type="molecule type" value="Genomic_DNA"/>
</dbReference>
<gene>
    <name evidence="2" type="ORF">BCR34DRAFT_561543</name>
</gene>
<proteinExistence type="predicted"/>
<organism evidence="2 3">
    <name type="scientific">Clohesyomyces aquaticus</name>
    <dbReference type="NCBI Taxonomy" id="1231657"/>
    <lineage>
        <taxon>Eukaryota</taxon>
        <taxon>Fungi</taxon>
        <taxon>Dikarya</taxon>
        <taxon>Ascomycota</taxon>
        <taxon>Pezizomycotina</taxon>
        <taxon>Dothideomycetes</taxon>
        <taxon>Pleosporomycetidae</taxon>
        <taxon>Pleosporales</taxon>
        <taxon>Lindgomycetaceae</taxon>
        <taxon>Clohesyomyces</taxon>
    </lineage>
</organism>
<reference evidence="2" key="1">
    <citation type="submission" date="2016-07" db="EMBL/GenBank/DDBJ databases">
        <title>Pervasive Adenine N6-methylation of Active Genes in Fungi.</title>
        <authorList>
            <consortium name="DOE Joint Genome Institute"/>
            <person name="Mondo S.J."/>
            <person name="Dannebaum R.O."/>
            <person name="Kuo R.C."/>
            <person name="Labutti K."/>
            <person name="Haridas S."/>
            <person name="Kuo A."/>
            <person name="Salamov A."/>
            <person name="Ahrendt S.R."/>
            <person name="Lipzen A."/>
            <person name="Sullivan W."/>
            <person name="Andreopoulos W.B."/>
            <person name="Clum A."/>
            <person name="Lindquist E."/>
            <person name="Daum C."/>
            <person name="Ramamoorthy G.K."/>
            <person name="Gryganskyi A."/>
            <person name="Culley D."/>
            <person name="Magnuson J.K."/>
            <person name="James T.Y."/>
            <person name="O'Malley M.A."/>
            <person name="Stajich J.E."/>
            <person name="Spatafora J.W."/>
            <person name="Visel A."/>
            <person name="Grigoriev I.V."/>
        </authorList>
    </citation>
    <scope>NUCLEOTIDE SEQUENCE [LARGE SCALE GENOMIC DNA]</scope>
    <source>
        <strain evidence="2">CBS 115471</strain>
    </source>
</reference>